<evidence type="ECO:0000256" key="1">
    <source>
        <dbReference type="SAM" id="MobiDB-lite"/>
    </source>
</evidence>
<accession>A0ABU0UQS1</accession>
<evidence type="ECO:0000313" key="2">
    <source>
        <dbReference type="EMBL" id="MDQ1187098.1"/>
    </source>
</evidence>
<reference evidence="2 3" key="1">
    <citation type="submission" date="2023-07" db="EMBL/GenBank/DDBJ databases">
        <title>Functional and genomic diversity of the sorghum phyllosphere microbiome.</title>
        <authorList>
            <person name="Shade A."/>
        </authorList>
    </citation>
    <scope>NUCLEOTIDE SEQUENCE [LARGE SCALE GENOMIC DNA]</scope>
    <source>
        <strain evidence="2 3">SORGH_AS_1126</strain>
    </source>
</reference>
<dbReference type="Proteomes" id="UP001224781">
    <property type="component" value="Unassembled WGS sequence"/>
</dbReference>
<comment type="caution">
    <text evidence="2">The sequence shown here is derived from an EMBL/GenBank/DDBJ whole genome shotgun (WGS) entry which is preliminary data.</text>
</comment>
<proteinExistence type="predicted"/>
<keyword evidence="3" id="KW-1185">Reference proteome</keyword>
<feature type="region of interest" description="Disordered" evidence="1">
    <location>
        <begin position="23"/>
        <end position="43"/>
    </location>
</feature>
<evidence type="ECO:0000313" key="3">
    <source>
        <dbReference type="Proteomes" id="UP001224781"/>
    </source>
</evidence>
<name>A0ABU0UQS1_9HYPH</name>
<sequence>MGSGHKLQCFCVEGLPAETRDARSKVAAQEGTERFDGPPVGEVAQKPSPTLFRAIIGFHRRLDLVAIGRRPGA</sequence>
<organism evidence="2 3">
    <name type="scientific">Agrobacterium larrymoorei</name>
    <dbReference type="NCBI Taxonomy" id="160699"/>
    <lineage>
        <taxon>Bacteria</taxon>
        <taxon>Pseudomonadati</taxon>
        <taxon>Pseudomonadota</taxon>
        <taxon>Alphaproteobacteria</taxon>
        <taxon>Hyphomicrobiales</taxon>
        <taxon>Rhizobiaceae</taxon>
        <taxon>Rhizobium/Agrobacterium group</taxon>
        <taxon>Agrobacterium</taxon>
    </lineage>
</organism>
<protein>
    <submittedName>
        <fullName evidence="2">Uncharacterized protein</fullName>
    </submittedName>
</protein>
<gene>
    <name evidence="2" type="ORF">QE408_004241</name>
</gene>
<dbReference type="EMBL" id="JAUTBL010000002">
    <property type="protein sequence ID" value="MDQ1187098.1"/>
    <property type="molecule type" value="Genomic_DNA"/>
</dbReference>